<organism evidence="1 2">
    <name type="scientific">Vanilla planifolia</name>
    <name type="common">Vanilla</name>
    <dbReference type="NCBI Taxonomy" id="51239"/>
    <lineage>
        <taxon>Eukaryota</taxon>
        <taxon>Viridiplantae</taxon>
        <taxon>Streptophyta</taxon>
        <taxon>Embryophyta</taxon>
        <taxon>Tracheophyta</taxon>
        <taxon>Spermatophyta</taxon>
        <taxon>Magnoliopsida</taxon>
        <taxon>Liliopsida</taxon>
        <taxon>Asparagales</taxon>
        <taxon>Orchidaceae</taxon>
        <taxon>Vanilloideae</taxon>
        <taxon>Vanilleae</taxon>
        <taxon>Vanilla</taxon>
    </lineage>
</organism>
<dbReference type="OrthoDB" id="2014201at2759"/>
<gene>
    <name evidence="1" type="ORF">HPP92_028361</name>
</gene>
<protein>
    <submittedName>
        <fullName evidence="1">Uncharacterized protein</fullName>
    </submittedName>
</protein>
<evidence type="ECO:0000313" key="2">
    <source>
        <dbReference type="Proteomes" id="UP000636800"/>
    </source>
</evidence>
<keyword evidence="2" id="KW-1185">Reference proteome</keyword>
<accession>A0A835P9H6</accession>
<sequence length="66" mass="7019">MKTVGGTVFSETRITAKGRRQISEGNGGAAMGISERATLGMPFISVLFIRIEWTFQEAAGEGLMGP</sequence>
<proteinExistence type="predicted"/>
<comment type="caution">
    <text evidence="1">The sequence shown here is derived from an EMBL/GenBank/DDBJ whole genome shotgun (WGS) entry which is preliminary data.</text>
</comment>
<name>A0A835P9H6_VANPL</name>
<dbReference type="EMBL" id="JADCNL010000472">
    <property type="protein sequence ID" value="KAG0447423.1"/>
    <property type="molecule type" value="Genomic_DNA"/>
</dbReference>
<dbReference type="Proteomes" id="UP000636800">
    <property type="component" value="Unassembled WGS sequence"/>
</dbReference>
<dbReference type="AlphaFoldDB" id="A0A835P9H6"/>
<reference evidence="1 2" key="1">
    <citation type="journal article" date="2020" name="Nat. Food">
        <title>A phased Vanilla planifolia genome enables genetic improvement of flavour and production.</title>
        <authorList>
            <person name="Hasing T."/>
            <person name="Tang H."/>
            <person name="Brym M."/>
            <person name="Khazi F."/>
            <person name="Huang T."/>
            <person name="Chambers A.H."/>
        </authorList>
    </citation>
    <scope>NUCLEOTIDE SEQUENCE [LARGE SCALE GENOMIC DNA]</scope>
    <source>
        <tissue evidence="1">Leaf</tissue>
    </source>
</reference>
<evidence type="ECO:0000313" key="1">
    <source>
        <dbReference type="EMBL" id="KAG0447423.1"/>
    </source>
</evidence>